<feature type="binding site" evidence="7">
    <location>
        <position position="112"/>
    </location>
    <ligand>
        <name>Zn(2+)</name>
        <dbReference type="ChEBI" id="CHEBI:29105"/>
    </ligand>
</feature>
<feature type="binding site" evidence="7">
    <location>
        <position position="42"/>
    </location>
    <ligand>
        <name>Zn(2+)</name>
        <dbReference type="ChEBI" id="CHEBI:29105"/>
    </ligand>
</feature>
<dbReference type="AlphaFoldDB" id="A0A914HZV2"/>
<dbReference type="SMART" id="SM00947">
    <property type="entry name" value="Pro_CA"/>
    <property type="match status" value="1"/>
</dbReference>
<evidence type="ECO:0000256" key="3">
    <source>
        <dbReference type="ARBA" id="ARBA00022723"/>
    </source>
</evidence>
<dbReference type="GO" id="GO:0004089">
    <property type="term" value="F:carbonate dehydratase activity"/>
    <property type="evidence" value="ECO:0007669"/>
    <property type="project" value="UniProtKB-UniRule"/>
</dbReference>
<dbReference type="InterPro" id="IPR001765">
    <property type="entry name" value="Carbonic_anhydrase"/>
</dbReference>
<feature type="binding site" evidence="7">
    <location>
        <position position="44"/>
    </location>
    <ligand>
        <name>Zn(2+)</name>
        <dbReference type="ChEBI" id="CHEBI:29105"/>
    </ligand>
</feature>
<name>A0A914HZV2_GLORO</name>
<keyword evidence="9" id="KW-1185">Reference proteome</keyword>
<keyword evidence="4 7" id="KW-0862">Zinc</keyword>
<dbReference type="WBParaSite" id="Gr19_v10_g5561.t1">
    <property type="protein sequence ID" value="Gr19_v10_g5561.t1"/>
    <property type="gene ID" value="Gr19_v10_g5561"/>
</dbReference>
<reference evidence="10" key="1">
    <citation type="submission" date="2022-11" db="UniProtKB">
        <authorList>
            <consortium name="WormBaseParasite"/>
        </authorList>
    </citation>
    <scope>IDENTIFICATION</scope>
</reference>
<dbReference type="SUPFAM" id="SSF53056">
    <property type="entry name" value="beta-carbonic anhydrase, cab"/>
    <property type="match status" value="1"/>
</dbReference>
<dbReference type="GO" id="GO:0008270">
    <property type="term" value="F:zinc ion binding"/>
    <property type="evidence" value="ECO:0007669"/>
    <property type="project" value="UniProtKB-UniRule"/>
</dbReference>
<evidence type="ECO:0000313" key="9">
    <source>
        <dbReference type="Proteomes" id="UP000887572"/>
    </source>
</evidence>
<dbReference type="Pfam" id="PF00484">
    <property type="entry name" value="Pro_CA"/>
    <property type="match status" value="1"/>
</dbReference>
<dbReference type="PANTHER" id="PTHR11002">
    <property type="entry name" value="CARBONIC ANHYDRASE"/>
    <property type="match status" value="1"/>
</dbReference>
<comment type="function">
    <text evidence="8">Reversible hydration of carbon dioxide.</text>
</comment>
<dbReference type="Gene3D" id="3.40.1050.10">
    <property type="entry name" value="Carbonic anhydrase"/>
    <property type="match status" value="1"/>
</dbReference>
<dbReference type="Proteomes" id="UP000887572">
    <property type="component" value="Unplaced"/>
</dbReference>
<comment type="catalytic activity">
    <reaction evidence="6 8">
        <text>hydrogencarbonate + H(+) = CO2 + H2O</text>
        <dbReference type="Rhea" id="RHEA:10748"/>
        <dbReference type="ChEBI" id="CHEBI:15377"/>
        <dbReference type="ChEBI" id="CHEBI:15378"/>
        <dbReference type="ChEBI" id="CHEBI:16526"/>
        <dbReference type="ChEBI" id="CHEBI:17544"/>
        <dbReference type="EC" id="4.2.1.1"/>
    </reaction>
</comment>
<comment type="similarity">
    <text evidence="1 8">Belongs to the beta-class carbonic anhydrase family.</text>
</comment>
<evidence type="ECO:0000256" key="4">
    <source>
        <dbReference type="ARBA" id="ARBA00022833"/>
    </source>
</evidence>
<evidence type="ECO:0000313" key="10">
    <source>
        <dbReference type="WBParaSite" id="Gr19_v10_g5561.t1"/>
    </source>
</evidence>
<feature type="binding site" evidence="7">
    <location>
        <position position="109"/>
    </location>
    <ligand>
        <name>Zn(2+)</name>
        <dbReference type="ChEBI" id="CHEBI:29105"/>
    </ligand>
</feature>
<dbReference type="PANTHER" id="PTHR11002:SF76">
    <property type="entry name" value="CARBONIC ANHYDRASE"/>
    <property type="match status" value="1"/>
</dbReference>
<keyword evidence="5 8" id="KW-0456">Lyase</keyword>
<evidence type="ECO:0000256" key="5">
    <source>
        <dbReference type="ARBA" id="ARBA00023239"/>
    </source>
</evidence>
<evidence type="ECO:0000256" key="2">
    <source>
        <dbReference type="ARBA" id="ARBA00012925"/>
    </source>
</evidence>
<organism evidence="9 10">
    <name type="scientific">Globodera rostochiensis</name>
    <name type="common">Golden nematode worm</name>
    <name type="synonym">Heterodera rostochiensis</name>
    <dbReference type="NCBI Taxonomy" id="31243"/>
    <lineage>
        <taxon>Eukaryota</taxon>
        <taxon>Metazoa</taxon>
        <taxon>Ecdysozoa</taxon>
        <taxon>Nematoda</taxon>
        <taxon>Chromadorea</taxon>
        <taxon>Rhabditida</taxon>
        <taxon>Tylenchina</taxon>
        <taxon>Tylenchomorpha</taxon>
        <taxon>Tylenchoidea</taxon>
        <taxon>Heteroderidae</taxon>
        <taxon>Heteroderinae</taxon>
        <taxon>Globodera</taxon>
    </lineage>
</organism>
<protein>
    <recommendedName>
        <fullName evidence="2 8">Carbonic anhydrase</fullName>
        <ecNumber evidence="2 8">4.2.1.1</ecNumber>
    </recommendedName>
    <alternativeName>
        <fullName evidence="8">Carbonate dehydratase</fullName>
    </alternativeName>
</protein>
<sequence length="279" mass="31628">MPGIRKLFEGILNFRKTLRPSMVKEFEKVHDHPDPSAVLFTCMDSRLQPSKFMGAQIGELFVVRNSANMVPVAKSFGDSGGEVSVTTEPAALELAIRRGNVRRVVVCGHSDCKAINTLYDLYHGRPFDAESPMDHWLRRNGHQSVQKLAQLLSNGTDGDAELEFASENGLMTFRARIDRDGRLSAVDKLSQINTLQQLTNIASHEFLREYIVSKRVGLDAMWFDIFNGEIYIFSRKQKHFLPINESTSADLLREAVEQIEETAAADEEENWQQKESIRR</sequence>
<comment type="cofactor">
    <cofactor evidence="7">
        <name>Zn(2+)</name>
        <dbReference type="ChEBI" id="CHEBI:29105"/>
    </cofactor>
    <text evidence="7">Binds 1 zinc ion per subunit.</text>
</comment>
<evidence type="ECO:0000256" key="6">
    <source>
        <dbReference type="ARBA" id="ARBA00048348"/>
    </source>
</evidence>
<proteinExistence type="inferred from homology"/>
<keyword evidence="3 7" id="KW-0479">Metal-binding</keyword>
<accession>A0A914HZV2</accession>
<evidence type="ECO:0000256" key="8">
    <source>
        <dbReference type="RuleBase" id="RU003956"/>
    </source>
</evidence>
<evidence type="ECO:0000256" key="7">
    <source>
        <dbReference type="PIRSR" id="PIRSR601765-1"/>
    </source>
</evidence>
<evidence type="ECO:0000256" key="1">
    <source>
        <dbReference type="ARBA" id="ARBA00006217"/>
    </source>
</evidence>
<dbReference type="InterPro" id="IPR036874">
    <property type="entry name" value="Carbonic_anhydrase_sf"/>
</dbReference>
<dbReference type="EC" id="4.2.1.1" evidence="2 8"/>